<evidence type="ECO:0000313" key="3">
    <source>
        <dbReference type="Proteomes" id="UP000199643"/>
    </source>
</evidence>
<name>A0A1G8DPL3_9SPHI</name>
<dbReference type="SUPFAM" id="SSF88874">
    <property type="entry name" value="Receptor-binding domain of short tail fibre protein gp12"/>
    <property type="match status" value="1"/>
</dbReference>
<proteinExistence type="predicted"/>
<protein>
    <submittedName>
        <fullName evidence="2">Microcystin-dependent protein</fullName>
    </submittedName>
</protein>
<keyword evidence="3" id="KW-1185">Reference proteome</keyword>
<reference evidence="3" key="1">
    <citation type="submission" date="2016-10" db="EMBL/GenBank/DDBJ databases">
        <authorList>
            <person name="Varghese N."/>
            <person name="Submissions S."/>
        </authorList>
    </citation>
    <scope>NUCLEOTIDE SEQUENCE [LARGE SCALE GENOMIC DNA]</scope>
    <source>
        <strain evidence="3">DSM 17933</strain>
    </source>
</reference>
<dbReference type="InterPro" id="IPR037053">
    <property type="entry name" value="Phage_tail_collar_dom_sf"/>
</dbReference>
<dbReference type="EMBL" id="FNCH01000030">
    <property type="protein sequence ID" value="SDH59330.1"/>
    <property type="molecule type" value="Genomic_DNA"/>
</dbReference>
<dbReference type="STRING" id="405671.SAMN05421827_13041"/>
<feature type="domain" description="Phage tail collar" evidence="1">
    <location>
        <begin position="6"/>
        <end position="62"/>
    </location>
</feature>
<dbReference type="AlphaFoldDB" id="A0A1G8DPL3"/>
<dbReference type="Pfam" id="PF07484">
    <property type="entry name" value="Collar"/>
    <property type="match status" value="1"/>
</dbReference>
<evidence type="ECO:0000313" key="2">
    <source>
        <dbReference type="EMBL" id="SDH59330.1"/>
    </source>
</evidence>
<dbReference type="Gene3D" id="3.90.1340.10">
    <property type="entry name" value="Phage tail collar domain"/>
    <property type="match status" value="1"/>
</dbReference>
<sequence length="247" mass="24157">MELYLGTIVLWAGNYSPRGLLLCNGQSLNINMYTALFAVIGTSFGGNGSTTFNIPDFRGRVPLGANGVAPGIPIALGGVTGSAAVNVNSVVGGTVTAAIGAGATASGSITLATNQLPSHAHDIPSLTVNISIPVNSASTLANSTSVPTSSNVLGQGFIASGLSSAPAKIYGPTPSNATLSPFSATTTAGTSGSTGTGAAIPVNLPVTGTVSIPLAGAVATAANVSVAQPSLGINYLICVEGLYPSRN</sequence>
<dbReference type="OrthoDB" id="9810174at2"/>
<organism evidence="2 3">
    <name type="scientific">Pedobacter terrae</name>
    <dbReference type="NCBI Taxonomy" id="405671"/>
    <lineage>
        <taxon>Bacteria</taxon>
        <taxon>Pseudomonadati</taxon>
        <taxon>Bacteroidota</taxon>
        <taxon>Sphingobacteriia</taxon>
        <taxon>Sphingobacteriales</taxon>
        <taxon>Sphingobacteriaceae</taxon>
        <taxon>Pedobacter</taxon>
    </lineage>
</organism>
<evidence type="ECO:0000259" key="1">
    <source>
        <dbReference type="Pfam" id="PF07484"/>
    </source>
</evidence>
<dbReference type="RefSeq" id="WP_090504464.1">
    <property type="nucleotide sequence ID" value="NZ_FNCH01000030.1"/>
</dbReference>
<dbReference type="InterPro" id="IPR011083">
    <property type="entry name" value="Phage_tail_collar_dom"/>
</dbReference>
<dbReference type="Proteomes" id="UP000199643">
    <property type="component" value="Unassembled WGS sequence"/>
</dbReference>
<gene>
    <name evidence="2" type="ORF">SAMN05421827_13041</name>
</gene>
<accession>A0A1G8DPL3</accession>